<evidence type="ECO:0000313" key="3">
    <source>
        <dbReference type="Proteomes" id="UP000031167"/>
    </source>
</evidence>
<keyword evidence="3" id="KW-1185">Reference proteome</keyword>
<dbReference type="PROSITE" id="PS51257">
    <property type="entry name" value="PROKAR_LIPOPROTEIN"/>
    <property type="match status" value="1"/>
</dbReference>
<keyword evidence="1" id="KW-0732">Signal</keyword>
<name>A0A0B4D1K2_9FLAO</name>
<evidence type="ECO:0000256" key="1">
    <source>
        <dbReference type="SAM" id="SignalP"/>
    </source>
</evidence>
<dbReference type="AlphaFoldDB" id="A0A0B4D1K2"/>
<accession>A0A0B4D1K2</accession>
<evidence type="ECO:0000313" key="2">
    <source>
        <dbReference type="EMBL" id="KIC62397.1"/>
    </source>
</evidence>
<organism evidence="2 3">
    <name type="scientific">Chryseobacterium taiwanense</name>
    <dbReference type="NCBI Taxonomy" id="363331"/>
    <lineage>
        <taxon>Bacteria</taxon>
        <taxon>Pseudomonadati</taxon>
        <taxon>Bacteroidota</taxon>
        <taxon>Flavobacteriia</taxon>
        <taxon>Flavobacteriales</taxon>
        <taxon>Weeksellaceae</taxon>
        <taxon>Chryseobacterium group</taxon>
        <taxon>Chryseobacterium</taxon>
    </lineage>
</organism>
<reference evidence="2 3" key="1">
    <citation type="submission" date="2014-12" db="EMBL/GenBank/DDBJ databases">
        <title>Genome sequencing of Chryseobacterium taiwanense TPW19.</title>
        <authorList>
            <person name="Tan P.W."/>
            <person name="Chan K.-G."/>
        </authorList>
    </citation>
    <scope>NUCLEOTIDE SEQUENCE [LARGE SCALE GENOMIC DNA]</scope>
    <source>
        <strain evidence="2 3">TPW19</strain>
    </source>
</reference>
<protein>
    <recommendedName>
        <fullName evidence="4">Lipoprotein</fullName>
    </recommendedName>
</protein>
<gene>
    <name evidence="2" type="ORF">RM51_12760</name>
</gene>
<dbReference type="EMBL" id="JWTA01000010">
    <property type="protein sequence ID" value="KIC62397.1"/>
    <property type="molecule type" value="Genomic_DNA"/>
</dbReference>
<evidence type="ECO:0008006" key="4">
    <source>
        <dbReference type="Google" id="ProtNLM"/>
    </source>
</evidence>
<feature type="signal peptide" evidence="1">
    <location>
        <begin position="1"/>
        <end position="22"/>
    </location>
</feature>
<dbReference type="Proteomes" id="UP000031167">
    <property type="component" value="Unassembled WGS sequence"/>
</dbReference>
<sequence length="259" mass="29597">MKKILFLLVISLFTLQSCTVNSEIVYHKDAASTALMDIDMKEAMTMFKSLMPDSVKNDKKELAELEKLPRTWTSLYEMEKKEGKLKTTNPDSIKIMKKVFMKSNFDKDELSGFSMKMDHFTKADYNTISNMSKKDKLPVDQMALNMWDGKTLTIDTENLNINGFKDILSGKDLPGGESLDLDDPADNNQSALSLMKMMLKKMSTTLKFENKIKSISGKHDWITKVDDHTIRVDYNLDEMFGDSKKQLTNSDKKIVIVTE</sequence>
<feature type="chain" id="PRO_5002100824" description="Lipoprotein" evidence="1">
    <location>
        <begin position="23"/>
        <end position="259"/>
    </location>
</feature>
<dbReference type="OrthoDB" id="1241134at2"/>
<dbReference type="STRING" id="363331.RM51_12760"/>
<comment type="caution">
    <text evidence="2">The sequence shown here is derived from an EMBL/GenBank/DDBJ whole genome shotgun (WGS) entry which is preliminary data.</text>
</comment>
<proteinExistence type="predicted"/>
<dbReference type="RefSeq" id="WP_039370066.1">
    <property type="nucleotide sequence ID" value="NZ_JWTA01000010.1"/>
</dbReference>